<reference evidence="4 5" key="1">
    <citation type="submission" date="2015-05" db="EMBL/GenBank/DDBJ databases">
        <title>Draft genome sequence of Lampropedia sp. CT6, isolated from the microbial mat of a hot water spring, located at Manikaran, India.</title>
        <authorList>
            <person name="Tripathi C."/>
            <person name="Rani P."/>
            <person name="Mahato N.K."/>
            <person name="Lal R."/>
        </authorList>
    </citation>
    <scope>NUCLEOTIDE SEQUENCE [LARGE SCALE GENOMIC DNA]</scope>
    <source>
        <strain evidence="4 5">CT6</strain>
    </source>
</reference>
<feature type="domain" description="tRNA/rRNA methyltransferase SpoU type" evidence="3">
    <location>
        <begin position="120"/>
        <end position="255"/>
    </location>
</feature>
<evidence type="ECO:0000313" key="5">
    <source>
        <dbReference type="Proteomes" id="UP000050580"/>
    </source>
</evidence>
<dbReference type="Gene3D" id="3.30.1330.30">
    <property type="match status" value="1"/>
</dbReference>
<dbReference type="PANTHER" id="PTHR43191:SF2">
    <property type="entry name" value="RRNA METHYLTRANSFERASE 3, MITOCHONDRIAL"/>
    <property type="match status" value="1"/>
</dbReference>
<evidence type="ECO:0000259" key="3">
    <source>
        <dbReference type="Pfam" id="PF00588"/>
    </source>
</evidence>
<dbReference type="PANTHER" id="PTHR43191">
    <property type="entry name" value="RRNA METHYLTRANSFERASE 3"/>
    <property type="match status" value="1"/>
</dbReference>
<dbReference type="STRING" id="1610491.AAV94_01420"/>
<dbReference type="GO" id="GO:0032259">
    <property type="term" value="P:methylation"/>
    <property type="evidence" value="ECO:0007669"/>
    <property type="project" value="UniProtKB-KW"/>
</dbReference>
<dbReference type="SUPFAM" id="SSF75217">
    <property type="entry name" value="alpha/beta knot"/>
    <property type="match status" value="1"/>
</dbReference>
<name>A0A0U1Q375_9BURK</name>
<evidence type="ECO:0000256" key="2">
    <source>
        <dbReference type="ARBA" id="ARBA00022679"/>
    </source>
</evidence>
<gene>
    <name evidence="4" type="ORF">AAV94_01420</name>
</gene>
<proteinExistence type="predicted"/>
<accession>A0A0U1Q375</accession>
<dbReference type="SUPFAM" id="SSF55315">
    <property type="entry name" value="L30e-like"/>
    <property type="match status" value="1"/>
</dbReference>
<dbReference type="PATRIC" id="fig|1610491.3.peg.293"/>
<dbReference type="GO" id="GO:0008173">
    <property type="term" value="F:RNA methyltransferase activity"/>
    <property type="evidence" value="ECO:0007669"/>
    <property type="project" value="InterPro"/>
</dbReference>
<dbReference type="InterPro" id="IPR051259">
    <property type="entry name" value="rRNA_Methyltransferase"/>
</dbReference>
<dbReference type="EMBL" id="LBNQ01000009">
    <property type="protein sequence ID" value="KKW69201.1"/>
    <property type="molecule type" value="Genomic_DNA"/>
</dbReference>
<evidence type="ECO:0000313" key="4">
    <source>
        <dbReference type="EMBL" id="KKW69201.1"/>
    </source>
</evidence>
<comment type="caution">
    <text evidence="4">The sequence shown here is derived from an EMBL/GenBank/DDBJ whole genome shotgun (WGS) entry which is preliminary data.</text>
</comment>
<dbReference type="InterPro" id="IPR029026">
    <property type="entry name" value="tRNA_m1G_MTases_N"/>
</dbReference>
<dbReference type="CDD" id="cd18095">
    <property type="entry name" value="SpoU-like_rRNA-MTase"/>
    <property type="match status" value="1"/>
</dbReference>
<protein>
    <submittedName>
        <fullName evidence="4">rRNA methyltransferase</fullName>
    </submittedName>
</protein>
<keyword evidence="1 4" id="KW-0489">Methyltransferase</keyword>
<dbReference type="AlphaFoldDB" id="A0A0U1Q375"/>
<keyword evidence="2 4" id="KW-0808">Transferase</keyword>
<dbReference type="Proteomes" id="UP000050580">
    <property type="component" value="Unassembled WGS sequence"/>
</dbReference>
<organism evidence="4 5">
    <name type="scientific">Lampropedia cohaerens</name>
    <dbReference type="NCBI Taxonomy" id="1610491"/>
    <lineage>
        <taxon>Bacteria</taxon>
        <taxon>Pseudomonadati</taxon>
        <taxon>Pseudomonadota</taxon>
        <taxon>Betaproteobacteria</taxon>
        <taxon>Burkholderiales</taxon>
        <taxon>Comamonadaceae</taxon>
        <taxon>Lampropedia</taxon>
    </lineage>
</organism>
<dbReference type="Pfam" id="PF00588">
    <property type="entry name" value="SpoU_methylase"/>
    <property type="match status" value="1"/>
</dbReference>
<dbReference type="InterPro" id="IPR029028">
    <property type="entry name" value="Alpha/beta_knot_MTases"/>
</dbReference>
<dbReference type="InterPro" id="IPR001537">
    <property type="entry name" value="SpoU_MeTrfase"/>
</dbReference>
<dbReference type="RefSeq" id="WP_046740642.1">
    <property type="nucleotide sequence ID" value="NZ_LBNQ01000009.1"/>
</dbReference>
<dbReference type="Gene3D" id="3.40.1280.10">
    <property type="match status" value="1"/>
</dbReference>
<evidence type="ECO:0000256" key="1">
    <source>
        <dbReference type="ARBA" id="ARBA00022603"/>
    </source>
</evidence>
<sequence length="278" mass="29292">MPALPRFVPIHSRDNPQLKAWRRLAQDAQAYRKLGALWLEGEHLCSVVRDAGLPVQTVVLSQSRLAQPGWQQWLPAAGSHACVALDDTLFAQVSALESCAGLAYVLPWRGAGSVRASVPTVVLDRLQDAGNVGAILRSAAAFGFRQVVALQGTAALWSPKVVRAGMGAHFSLQLVEQAPLQALDALQLPLLLTSSHAGAWLHEAPLPWPSAWVLGHEGQGVSPALAALPHQAVRIAQPGGQESLNVATAAAICLHANATQALQQGLLQVDGGLHAPAF</sequence>
<dbReference type="GO" id="GO:0003723">
    <property type="term" value="F:RNA binding"/>
    <property type="evidence" value="ECO:0007669"/>
    <property type="project" value="InterPro"/>
</dbReference>
<dbReference type="GO" id="GO:0006396">
    <property type="term" value="P:RNA processing"/>
    <property type="evidence" value="ECO:0007669"/>
    <property type="project" value="InterPro"/>
</dbReference>
<dbReference type="OrthoDB" id="9794400at2"/>
<dbReference type="InterPro" id="IPR029064">
    <property type="entry name" value="Ribosomal_eL30-like_sf"/>
</dbReference>
<keyword evidence="5" id="KW-1185">Reference proteome</keyword>